<feature type="compositionally biased region" description="Polar residues" evidence="1">
    <location>
        <begin position="143"/>
        <end position="158"/>
    </location>
</feature>
<name>A0A0C3PW10_PISTI</name>
<evidence type="ECO:0000256" key="1">
    <source>
        <dbReference type="SAM" id="MobiDB-lite"/>
    </source>
</evidence>
<dbReference type="EMBL" id="KN831946">
    <property type="protein sequence ID" value="KIO13491.1"/>
    <property type="molecule type" value="Genomic_DNA"/>
</dbReference>
<dbReference type="InterPro" id="IPR000261">
    <property type="entry name" value="EH_dom"/>
</dbReference>
<reference evidence="4" key="2">
    <citation type="submission" date="2015-01" db="EMBL/GenBank/DDBJ databases">
        <title>Evolutionary Origins and Diversification of the Mycorrhizal Mutualists.</title>
        <authorList>
            <consortium name="DOE Joint Genome Institute"/>
            <consortium name="Mycorrhizal Genomics Consortium"/>
            <person name="Kohler A."/>
            <person name="Kuo A."/>
            <person name="Nagy L.G."/>
            <person name="Floudas D."/>
            <person name="Copeland A."/>
            <person name="Barry K.W."/>
            <person name="Cichocki N."/>
            <person name="Veneault-Fourrey C."/>
            <person name="LaButti K."/>
            <person name="Lindquist E.A."/>
            <person name="Lipzen A."/>
            <person name="Lundell T."/>
            <person name="Morin E."/>
            <person name="Murat C."/>
            <person name="Riley R."/>
            <person name="Ohm R."/>
            <person name="Sun H."/>
            <person name="Tunlid A."/>
            <person name="Henrissat B."/>
            <person name="Grigoriev I.V."/>
            <person name="Hibbett D.S."/>
            <person name="Martin F."/>
        </authorList>
    </citation>
    <scope>NUCLEOTIDE SEQUENCE [LARGE SCALE GENOMIC DNA]</scope>
    <source>
        <strain evidence="4">Marx 270</strain>
    </source>
</reference>
<dbReference type="HOGENOM" id="CLU_024941_0_0_1"/>
<feature type="compositionally biased region" description="Low complexity" evidence="1">
    <location>
        <begin position="393"/>
        <end position="420"/>
    </location>
</feature>
<feature type="domain" description="EH" evidence="2">
    <location>
        <begin position="520"/>
        <end position="569"/>
    </location>
</feature>
<proteinExistence type="predicted"/>
<feature type="region of interest" description="Disordered" evidence="1">
    <location>
        <begin position="343"/>
        <end position="436"/>
    </location>
</feature>
<dbReference type="InterPro" id="IPR011992">
    <property type="entry name" value="EF-hand-dom_pair"/>
</dbReference>
<dbReference type="Pfam" id="PF12763">
    <property type="entry name" value="EH"/>
    <property type="match status" value="1"/>
</dbReference>
<evidence type="ECO:0000313" key="4">
    <source>
        <dbReference type="Proteomes" id="UP000054217"/>
    </source>
</evidence>
<dbReference type="Gene3D" id="1.10.238.10">
    <property type="entry name" value="EF-hand"/>
    <property type="match status" value="1"/>
</dbReference>
<protein>
    <recommendedName>
        <fullName evidence="2">EH domain-containing protein</fullName>
    </recommendedName>
</protein>
<feature type="compositionally biased region" description="Low complexity" evidence="1">
    <location>
        <begin position="352"/>
        <end position="364"/>
    </location>
</feature>
<evidence type="ECO:0000259" key="2">
    <source>
        <dbReference type="Pfam" id="PF12763"/>
    </source>
</evidence>
<dbReference type="Proteomes" id="UP000054217">
    <property type="component" value="Unassembled WGS sequence"/>
</dbReference>
<evidence type="ECO:0000313" key="3">
    <source>
        <dbReference type="EMBL" id="KIO13491.1"/>
    </source>
</evidence>
<feature type="compositionally biased region" description="Pro residues" evidence="1">
    <location>
        <begin position="193"/>
        <end position="202"/>
    </location>
</feature>
<feature type="region of interest" description="Disordered" evidence="1">
    <location>
        <begin position="165"/>
        <end position="209"/>
    </location>
</feature>
<dbReference type="InParanoid" id="A0A0C3PW10"/>
<dbReference type="SUPFAM" id="SSF47473">
    <property type="entry name" value="EF-hand"/>
    <property type="match status" value="1"/>
</dbReference>
<accession>A0A0C3PW10</accession>
<feature type="region of interest" description="Disordered" evidence="1">
    <location>
        <begin position="139"/>
        <end position="158"/>
    </location>
</feature>
<keyword evidence="4" id="KW-1185">Reference proteome</keyword>
<sequence>MLLALLGITDTLIIGKFPNKDVVRPAGAVDTSWASPLSTSVMPSTSLQSRIKAFEALTTTSSLSPAPTTAASTSFVAPYKSRLGTTQSSESTATASGTFQTRVPLVASAPSSGSQSQSPTVCRRVSLIDLKDWVVEDGPFGGSLTSPQTGEAGNNQSINVCEPSLPLYSGIKDPPNDARDMSTPLIHLESPPKQRPPLPPRKPSYLSAGASPVPRVLSIEGNSGATLRPPCSSDSLTIEHTYPPQTFGTARLRHAPASSISSFHSVSLSSEGSGLETPDLGTSPQNARNVIDNDSASIADSFEDVSVTSVVDLSTAVTSNWMTSMEAPKIIPEADALRTKVVPLPPKPPIRPVSATSPSTLTTLKTRRPPPPPPPYAPRFRIPASRTSLTPHSGSTSDRSSILSTTSTTSRTSTHSNTARENAMYSQLHRPTPVPASARARYETLFVSALLGQRQIEKQSRRRFLPCKPISQKERQAAGWRGLSLDLLAQQEDHTILSPDSRESELASDSDSNCAPVSAEEKLNGRIVKHIWKASRLDRRKLWDIWNECDPQKTGSLDRNAFIQGMWRIDEELRRAQLARCTSALSVASSQRIPHRPLPRSSTPLRLVS</sequence>
<dbReference type="OrthoDB" id="10045710at2759"/>
<dbReference type="STRING" id="870435.A0A0C3PW10"/>
<reference evidence="3 4" key="1">
    <citation type="submission" date="2014-04" db="EMBL/GenBank/DDBJ databases">
        <authorList>
            <consortium name="DOE Joint Genome Institute"/>
            <person name="Kuo A."/>
            <person name="Kohler A."/>
            <person name="Costa M.D."/>
            <person name="Nagy L.G."/>
            <person name="Floudas D."/>
            <person name="Copeland A."/>
            <person name="Barry K.W."/>
            <person name="Cichocki N."/>
            <person name="Veneault-Fourrey C."/>
            <person name="LaButti K."/>
            <person name="Lindquist E.A."/>
            <person name="Lipzen A."/>
            <person name="Lundell T."/>
            <person name="Morin E."/>
            <person name="Murat C."/>
            <person name="Sun H."/>
            <person name="Tunlid A."/>
            <person name="Henrissat B."/>
            <person name="Grigoriev I.V."/>
            <person name="Hibbett D.S."/>
            <person name="Martin F."/>
            <person name="Nordberg H.P."/>
            <person name="Cantor M.N."/>
            <person name="Hua S.X."/>
        </authorList>
    </citation>
    <scope>NUCLEOTIDE SEQUENCE [LARGE SCALE GENOMIC DNA]</scope>
    <source>
        <strain evidence="3 4">Marx 270</strain>
    </source>
</reference>
<organism evidence="3 4">
    <name type="scientific">Pisolithus tinctorius Marx 270</name>
    <dbReference type="NCBI Taxonomy" id="870435"/>
    <lineage>
        <taxon>Eukaryota</taxon>
        <taxon>Fungi</taxon>
        <taxon>Dikarya</taxon>
        <taxon>Basidiomycota</taxon>
        <taxon>Agaricomycotina</taxon>
        <taxon>Agaricomycetes</taxon>
        <taxon>Agaricomycetidae</taxon>
        <taxon>Boletales</taxon>
        <taxon>Sclerodermatineae</taxon>
        <taxon>Pisolithaceae</taxon>
        <taxon>Pisolithus</taxon>
    </lineage>
</organism>
<gene>
    <name evidence="3" type="ORF">M404DRAFT_993043</name>
</gene>
<dbReference type="AlphaFoldDB" id="A0A0C3PW10"/>